<dbReference type="KEGG" id="pcz:PCL1606_42350"/>
<sequence>MSDAIVHACSTLCNPDLLSEQQARAELKRVNDALFGKDLKIIELKEQVHSLNATLVKLAKLQLAGNYSDIYSEMQRLGDYYQQQMAVLAARQVH</sequence>
<dbReference type="RefSeq" id="WP_045884621.1">
    <property type="nucleotide sequence ID" value="NZ_CP011110.1"/>
</dbReference>
<dbReference type="PATRIC" id="fig|587753.10.peg.4230"/>
<protein>
    <submittedName>
        <fullName evidence="1">Uncharacterized protein</fullName>
    </submittedName>
</protein>
<gene>
    <name evidence="1" type="ORF">PCL1606_42350</name>
</gene>
<name>A0A0D5Y3Z7_9PSED</name>
<evidence type="ECO:0000313" key="1">
    <source>
        <dbReference type="EMBL" id="AKA25682.1"/>
    </source>
</evidence>
<dbReference type="Proteomes" id="UP000032748">
    <property type="component" value="Chromosome"/>
</dbReference>
<reference evidence="1 2" key="1">
    <citation type="journal article" date="2015" name="Mol. Plant Microbe Interact.">
        <title>Comparative Genomic Analysis of Pseudomonas chlororaphis PCL1606 Reveals New Insight into Antifungal Compounds Involved in Biocontrol.</title>
        <authorList>
            <person name="Calderon C.E."/>
            <person name="Ramos C."/>
            <person name="de Vicente A."/>
            <person name="Cazorla F.M."/>
        </authorList>
    </citation>
    <scope>NUCLEOTIDE SEQUENCE [LARGE SCALE GENOMIC DNA]</scope>
    <source>
        <strain evidence="1 2">PCL1606</strain>
    </source>
</reference>
<dbReference type="EMBL" id="CP011110">
    <property type="protein sequence ID" value="AKA25682.1"/>
    <property type="molecule type" value="Genomic_DNA"/>
</dbReference>
<proteinExistence type="predicted"/>
<accession>A0A0D5Y3Z7</accession>
<evidence type="ECO:0000313" key="2">
    <source>
        <dbReference type="Proteomes" id="UP000032748"/>
    </source>
</evidence>
<dbReference type="AlphaFoldDB" id="A0A0D5Y3Z7"/>
<organism evidence="1 2">
    <name type="scientific">Pseudomonas chlororaphis</name>
    <dbReference type="NCBI Taxonomy" id="587753"/>
    <lineage>
        <taxon>Bacteria</taxon>
        <taxon>Pseudomonadati</taxon>
        <taxon>Pseudomonadota</taxon>
        <taxon>Gammaproteobacteria</taxon>
        <taxon>Pseudomonadales</taxon>
        <taxon>Pseudomonadaceae</taxon>
        <taxon>Pseudomonas</taxon>
    </lineage>
</organism>